<keyword evidence="1" id="KW-1133">Transmembrane helix</keyword>
<dbReference type="HOGENOM" id="CLU_1896920_0_0_1"/>
<evidence type="ECO:0000313" key="3">
    <source>
        <dbReference type="Proteomes" id="UP000000724"/>
    </source>
</evidence>
<evidence type="ECO:0000256" key="1">
    <source>
        <dbReference type="SAM" id="Phobius"/>
    </source>
</evidence>
<name>B6HS16_PENRW</name>
<protein>
    <submittedName>
        <fullName evidence="2">Uncharacterized protein</fullName>
    </submittedName>
</protein>
<gene>
    <name evidence="2" type="ORF">Pc22g21000</name>
    <name evidence="2" type="ORF">PCH_Pc22g21000</name>
</gene>
<dbReference type="VEuPathDB" id="FungiDB:PCH_Pc22g21000"/>
<sequence length="134" mass="15524">MTAFYYKSYIPARTLTTIATLLLLVCWFPGPEFNIQVRFPLLASASRHTRAVTIGTLRDKPRISRMMIPYAFSIRCPRQRIEKVYLTRELGGSRISRERQVSHSLNLLNIDHGLLEKSPETHTWIRPHLYPSNG</sequence>
<evidence type="ECO:0000313" key="2">
    <source>
        <dbReference type="EMBL" id="CAP99388.1"/>
    </source>
</evidence>
<feature type="transmembrane region" description="Helical" evidence="1">
    <location>
        <begin position="12"/>
        <end position="30"/>
    </location>
</feature>
<dbReference type="EMBL" id="AM920437">
    <property type="protein sequence ID" value="CAP99388.1"/>
    <property type="molecule type" value="Genomic_DNA"/>
</dbReference>
<keyword evidence="3" id="KW-1185">Reference proteome</keyword>
<reference evidence="2 3" key="1">
    <citation type="journal article" date="2008" name="Nat. Biotechnol.">
        <title>Genome sequencing and analysis of the filamentous fungus Penicillium chrysogenum.</title>
        <authorList>
            <person name="van den Berg M.A."/>
            <person name="Albang R."/>
            <person name="Albermann K."/>
            <person name="Badger J.H."/>
            <person name="Daran J.-M."/>
            <person name="Driessen A.J.M."/>
            <person name="Garcia-Estrada C."/>
            <person name="Fedorova N.D."/>
            <person name="Harris D.M."/>
            <person name="Heijne W.H.M."/>
            <person name="Joardar V.S."/>
            <person name="Kiel J.A.K.W."/>
            <person name="Kovalchuk A."/>
            <person name="Martin J.F."/>
            <person name="Nierman W.C."/>
            <person name="Nijland J.G."/>
            <person name="Pronk J.T."/>
            <person name="Roubos J.A."/>
            <person name="van der Klei I.J."/>
            <person name="van Peij N.N.M.E."/>
            <person name="Veenhuis M."/>
            <person name="von Doehren H."/>
            <person name="Wagner C."/>
            <person name="Wortman J.R."/>
            <person name="Bovenberg R.A.L."/>
        </authorList>
    </citation>
    <scope>NUCLEOTIDE SEQUENCE [LARGE SCALE GENOMIC DNA]</scope>
    <source>
        <strain evidence="3">ATCC 28089 / DSM 1075 / NRRL 1951 / Wisconsin 54-1255</strain>
    </source>
</reference>
<accession>B6HS16</accession>
<dbReference type="AlphaFoldDB" id="B6HS16"/>
<keyword evidence="1" id="KW-0472">Membrane</keyword>
<dbReference type="Proteomes" id="UP000000724">
    <property type="component" value="Contig Pc00c22"/>
</dbReference>
<proteinExistence type="predicted"/>
<organism evidence="2 3">
    <name type="scientific">Penicillium rubens (strain ATCC 28089 / DSM 1075 / NRRL 1951 / Wisconsin 54-1255)</name>
    <name type="common">Penicillium chrysogenum</name>
    <dbReference type="NCBI Taxonomy" id="500485"/>
    <lineage>
        <taxon>Eukaryota</taxon>
        <taxon>Fungi</taxon>
        <taxon>Dikarya</taxon>
        <taxon>Ascomycota</taxon>
        <taxon>Pezizomycotina</taxon>
        <taxon>Eurotiomycetes</taxon>
        <taxon>Eurotiomycetidae</taxon>
        <taxon>Eurotiales</taxon>
        <taxon>Aspergillaceae</taxon>
        <taxon>Penicillium</taxon>
        <taxon>Penicillium chrysogenum species complex</taxon>
    </lineage>
</organism>
<keyword evidence="1" id="KW-0812">Transmembrane</keyword>